<dbReference type="InterPro" id="IPR039447">
    <property type="entry name" value="UreH-like_TM_dom"/>
</dbReference>
<evidence type="ECO:0000256" key="1">
    <source>
        <dbReference type="SAM" id="Phobius"/>
    </source>
</evidence>
<dbReference type="PANTHER" id="PTHR42208:SF1">
    <property type="entry name" value="HEAVY METAL TRANSPORTER"/>
    <property type="match status" value="1"/>
</dbReference>
<name>A0A9E7A4A0_9HYPH</name>
<dbReference type="PANTHER" id="PTHR42208">
    <property type="entry name" value="HEAVY METAL TRANSPORTER-RELATED"/>
    <property type="match status" value="1"/>
</dbReference>
<dbReference type="KEGG" id="apol:K9D25_07030"/>
<sequence length="230" mass="22677">MVDLSFLGGLMLGLASSLHCAGMCGGIASGLLLAFEPGHGAGARARVLLVAQAGRIAAYVAAGGFLGVVGSAFYGAFDHSAAHLVLRWAASVALGWIGLSLLGLAPPLTAVDRLAAPLALWLRGAPGSGAAGAARPFLSGLAWGLLPCGMVYGALFYAMLAGSGGGGALVMAGFGLGTLPAVTATAFGVASLRHSARAPRLRVLAGTGLLILATVSALMPEAAWQALCLS</sequence>
<keyword evidence="1" id="KW-0812">Transmembrane</keyword>
<evidence type="ECO:0000313" key="3">
    <source>
        <dbReference type="EMBL" id="UOK72448.1"/>
    </source>
</evidence>
<proteinExistence type="predicted"/>
<feature type="transmembrane region" description="Helical" evidence="1">
    <location>
        <begin position="56"/>
        <end position="77"/>
    </location>
</feature>
<feature type="domain" description="Urease accessory protein UreH-like transmembrane" evidence="2">
    <location>
        <begin position="10"/>
        <end position="208"/>
    </location>
</feature>
<gene>
    <name evidence="3" type="ORF">K9D25_07030</name>
</gene>
<feature type="transmembrane region" description="Helical" evidence="1">
    <location>
        <begin position="141"/>
        <end position="160"/>
    </location>
</feature>
<keyword evidence="1" id="KW-0472">Membrane</keyword>
<dbReference type="AlphaFoldDB" id="A0A9E7A4A0"/>
<dbReference type="RefSeq" id="WP_244450146.1">
    <property type="nucleotide sequence ID" value="NZ_CP083239.1"/>
</dbReference>
<protein>
    <submittedName>
        <fullName evidence="3">Sulfite exporter TauE/SafE family protein</fullName>
    </submittedName>
</protein>
<evidence type="ECO:0000313" key="4">
    <source>
        <dbReference type="Proteomes" id="UP000831684"/>
    </source>
</evidence>
<dbReference type="Pfam" id="PF13386">
    <property type="entry name" value="DsbD_2"/>
    <property type="match status" value="1"/>
</dbReference>
<reference evidence="3" key="1">
    <citation type="submission" date="2021-09" db="EMBL/GenBank/DDBJ databases">
        <title>Network and meta-omics reveal the key degrader and cooperation patterns in an efficient 1,4-dioxane-degrading microbial community.</title>
        <authorList>
            <person name="Dai C."/>
        </authorList>
    </citation>
    <scope>NUCLEOTIDE SEQUENCE</scope>
    <source>
        <strain evidence="3">ZM13</strain>
    </source>
</reference>
<feature type="transmembrane region" description="Helical" evidence="1">
    <location>
        <begin position="84"/>
        <end position="108"/>
    </location>
</feature>
<feature type="transmembrane region" description="Helical" evidence="1">
    <location>
        <begin position="166"/>
        <end position="189"/>
    </location>
</feature>
<keyword evidence="1" id="KW-1133">Transmembrane helix</keyword>
<dbReference type="EMBL" id="CP083239">
    <property type="protein sequence ID" value="UOK72448.1"/>
    <property type="molecule type" value="Genomic_DNA"/>
</dbReference>
<accession>A0A9E7A4A0</accession>
<organism evidence="3 4">
    <name type="scientific">Ancylobacter polymorphus</name>
    <dbReference type="NCBI Taxonomy" id="223390"/>
    <lineage>
        <taxon>Bacteria</taxon>
        <taxon>Pseudomonadati</taxon>
        <taxon>Pseudomonadota</taxon>
        <taxon>Alphaproteobacteria</taxon>
        <taxon>Hyphomicrobiales</taxon>
        <taxon>Xanthobacteraceae</taxon>
        <taxon>Ancylobacter</taxon>
    </lineage>
</organism>
<evidence type="ECO:0000259" key="2">
    <source>
        <dbReference type="Pfam" id="PF13386"/>
    </source>
</evidence>
<feature type="transmembrane region" description="Helical" evidence="1">
    <location>
        <begin position="201"/>
        <end position="219"/>
    </location>
</feature>
<dbReference type="Proteomes" id="UP000831684">
    <property type="component" value="Chromosome"/>
</dbReference>